<sequence>MKSLPGKSVYNGHLPLGCTMCAKGAKMVLFVSGICDAKCFYCPLSEQKKMNDVMFADEMPLANMKDAIFEAKMIQATGTGITGGDPLKFYERTAEYIKILKEEFGDSHHIHLYTISGSKEAIETVAKACLDEIRFHPPEEIWRVMDRSIFKDRIKWSRDMGMSVGIEVPSLPGRFEDTRALIDFSRKMDLDFINLNELEFSETNYENLLGKNYKIKNDVESGAKDSQKLAIDMVKENPDFTVHYCSASFKDGVQLKNRLKRRAKNVAKPYDIVTKDGTIIRGIIQGGPVEEMAEALLNIGIPKNEMQINKIKRRVEIAPWIVDDLKGKLDYEIYQIEEYPTWDAIEVERVKI</sequence>
<dbReference type="Pfam" id="PF26257">
    <property type="entry name" value="DUF8061"/>
    <property type="match status" value="1"/>
</dbReference>
<organism evidence="7 8">
    <name type="scientific">Cuniculiplasma divulgatum</name>
    <dbReference type="NCBI Taxonomy" id="1673428"/>
    <lineage>
        <taxon>Archaea</taxon>
        <taxon>Methanobacteriati</taxon>
        <taxon>Thermoplasmatota</taxon>
        <taxon>Thermoplasmata</taxon>
        <taxon>Thermoplasmatales</taxon>
        <taxon>Cuniculiplasmataceae</taxon>
        <taxon>Cuniculiplasma</taxon>
    </lineage>
</organism>
<dbReference type="InterPro" id="IPR058240">
    <property type="entry name" value="rSAM_sf"/>
</dbReference>
<dbReference type="AlphaFoldDB" id="A0A1N5UD65"/>
<reference evidence="7 8" key="1">
    <citation type="submission" date="2016-04" db="EMBL/GenBank/DDBJ databases">
        <authorList>
            <person name="Evans L.H."/>
            <person name="Alamgir A."/>
            <person name="Owens N."/>
            <person name="Weber N.D."/>
            <person name="Virtaneva K."/>
            <person name="Barbian K."/>
            <person name="Babar A."/>
            <person name="Rosenke K."/>
        </authorList>
    </citation>
    <scope>NUCLEOTIDE SEQUENCE [LARGE SCALE GENOMIC DNA]</scope>
    <source>
        <strain evidence="8">S5(T) (JCM 30642 \VKM B-2941)</strain>
    </source>
</reference>
<dbReference type="GO" id="GO:0046872">
    <property type="term" value="F:metal ion binding"/>
    <property type="evidence" value="ECO:0007669"/>
    <property type="project" value="UniProtKB-KW"/>
</dbReference>
<evidence type="ECO:0000256" key="4">
    <source>
        <dbReference type="ARBA" id="ARBA00023014"/>
    </source>
</evidence>
<dbReference type="CDD" id="cd01335">
    <property type="entry name" value="Radical_SAM"/>
    <property type="match status" value="1"/>
</dbReference>
<dbReference type="Proteomes" id="UP000195607">
    <property type="component" value="Chromosome I"/>
</dbReference>
<dbReference type="InterPro" id="IPR058374">
    <property type="entry name" value="DUF8061"/>
</dbReference>
<evidence type="ECO:0000313" key="8">
    <source>
        <dbReference type="Proteomes" id="UP000195607"/>
    </source>
</evidence>
<dbReference type="Gene3D" id="3.20.20.70">
    <property type="entry name" value="Aldolase class I"/>
    <property type="match status" value="1"/>
</dbReference>
<dbReference type="GeneID" id="41588158"/>
<dbReference type="EMBL" id="LT671858">
    <property type="protein sequence ID" value="SIM58058.1"/>
    <property type="molecule type" value="Genomic_DNA"/>
</dbReference>
<dbReference type="GO" id="GO:0003824">
    <property type="term" value="F:catalytic activity"/>
    <property type="evidence" value="ECO:0007669"/>
    <property type="project" value="InterPro"/>
</dbReference>
<gene>
    <name evidence="7" type="ORF">CSP5_0884</name>
</gene>
<accession>A0A1N5UD65</accession>
<keyword evidence="3" id="KW-0408">Iron</keyword>
<evidence type="ECO:0000256" key="1">
    <source>
        <dbReference type="ARBA" id="ARBA00022691"/>
    </source>
</evidence>
<proteinExistence type="predicted"/>
<dbReference type="GO" id="GO:0051536">
    <property type="term" value="F:iron-sulfur cluster binding"/>
    <property type="evidence" value="ECO:0007669"/>
    <property type="project" value="UniProtKB-KW"/>
</dbReference>
<evidence type="ECO:0000259" key="5">
    <source>
        <dbReference type="Pfam" id="PF04055"/>
    </source>
</evidence>
<dbReference type="SUPFAM" id="SSF102114">
    <property type="entry name" value="Radical SAM enzymes"/>
    <property type="match status" value="1"/>
</dbReference>
<dbReference type="InterPro" id="IPR040087">
    <property type="entry name" value="MJ0021-like"/>
</dbReference>
<dbReference type="Pfam" id="PF04055">
    <property type="entry name" value="Radical_SAM"/>
    <property type="match status" value="1"/>
</dbReference>
<protein>
    <submittedName>
        <fullName evidence="7">Radical SAM superfamily enzyme</fullName>
    </submittedName>
</protein>
<keyword evidence="4" id="KW-0411">Iron-sulfur</keyword>
<dbReference type="PANTHER" id="PTHR43288:SF1">
    <property type="entry name" value="GLYCYL-RADICAL ENZYME ACTIVATING ENZYME MJ0021-RELATED"/>
    <property type="match status" value="1"/>
</dbReference>
<dbReference type="InterPro" id="IPR007197">
    <property type="entry name" value="rSAM"/>
</dbReference>
<evidence type="ECO:0000256" key="3">
    <source>
        <dbReference type="ARBA" id="ARBA00023004"/>
    </source>
</evidence>
<keyword evidence="2" id="KW-0479">Metal-binding</keyword>
<evidence type="ECO:0000256" key="2">
    <source>
        <dbReference type="ARBA" id="ARBA00022723"/>
    </source>
</evidence>
<feature type="domain" description="DUF8061" evidence="6">
    <location>
        <begin position="277"/>
        <end position="351"/>
    </location>
</feature>
<evidence type="ECO:0000259" key="6">
    <source>
        <dbReference type="Pfam" id="PF26257"/>
    </source>
</evidence>
<dbReference type="SFLD" id="SFLDS00029">
    <property type="entry name" value="Radical_SAM"/>
    <property type="match status" value="1"/>
</dbReference>
<dbReference type="PANTHER" id="PTHR43288">
    <property type="entry name" value="BIOTIN SYNTHASE-RELATED PROTEIN, RADICAL SAM SUPERFAMILY"/>
    <property type="match status" value="1"/>
</dbReference>
<feature type="domain" description="Radical SAM core" evidence="5">
    <location>
        <begin position="31"/>
        <end position="179"/>
    </location>
</feature>
<keyword evidence="1" id="KW-0949">S-adenosyl-L-methionine</keyword>
<dbReference type="RefSeq" id="WP_148689704.1">
    <property type="nucleotide sequence ID" value="NZ_LT671858.1"/>
</dbReference>
<dbReference type="InterPro" id="IPR013785">
    <property type="entry name" value="Aldolase_TIM"/>
</dbReference>
<dbReference type="SFLD" id="SFLDG01108">
    <property type="entry name" value="Uncharacterised_Radical_SAM_Su"/>
    <property type="match status" value="1"/>
</dbReference>
<name>A0A1N5UD65_9ARCH</name>
<evidence type="ECO:0000313" key="7">
    <source>
        <dbReference type="EMBL" id="SIM58058.1"/>
    </source>
</evidence>